<keyword evidence="2 4" id="KW-0808">Transferase</keyword>
<dbReference type="GO" id="GO:0016758">
    <property type="term" value="F:hexosyltransferase activity"/>
    <property type="evidence" value="ECO:0007669"/>
    <property type="project" value="UniProtKB-ARBA"/>
</dbReference>
<dbReference type="AlphaFoldDB" id="A0A414Z2B1"/>
<dbReference type="InterPro" id="IPR029044">
    <property type="entry name" value="Nucleotide-diphossugar_trans"/>
</dbReference>
<evidence type="ECO:0000259" key="3">
    <source>
        <dbReference type="Pfam" id="PF00535"/>
    </source>
</evidence>
<organism evidence="4 5">
    <name type="scientific">Bacteroides caccae</name>
    <dbReference type="NCBI Taxonomy" id="47678"/>
    <lineage>
        <taxon>Bacteria</taxon>
        <taxon>Pseudomonadati</taxon>
        <taxon>Bacteroidota</taxon>
        <taxon>Bacteroidia</taxon>
        <taxon>Bacteroidales</taxon>
        <taxon>Bacteroidaceae</taxon>
        <taxon>Bacteroides</taxon>
    </lineage>
</organism>
<comment type="caution">
    <text evidence="4">The sequence shown here is derived from an EMBL/GenBank/DDBJ whole genome shotgun (WGS) entry which is preliminary data.</text>
</comment>
<proteinExistence type="predicted"/>
<dbReference type="Gene3D" id="3.90.550.10">
    <property type="entry name" value="Spore Coat Polysaccharide Biosynthesis Protein SpsA, Chain A"/>
    <property type="match status" value="1"/>
</dbReference>
<accession>A0A414Z2B1</accession>
<evidence type="ECO:0000313" key="5">
    <source>
        <dbReference type="Proteomes" id="UP000283512"/>
    </source>
</evidence>
<dbReference type="PANTHER" id="PTHR22916:SF51">
    <property type="entry name" value="GLYCOSYLTRANSFERASE EPSH-RELATED"/>
    <property type="match status" value="1"/>
</dbReference>
<name>A0A414Z2B1_9BACE</name>
<dbReference type="InterPro" id="IPR001173">
    <property type="entry name" value="Glyco_trans_2-like"/>
</dbReference>
<dbReference type="PANTHER" id="PTHR22916">
    <property type="entry name" value="GLYCOSYLTRANSFERASE"/>
    <property type="match status" value="1"/>
</dbReference>
<feature type="domain" description="Glycosyltransferase 2-like" evidence="3">
    <location>
        <begin position="15"/>
        <end position="164"/>
    </location>
</feature>
<reference evidence="4 5" key="1">
    <citation type="submission" date="2018-08" db="EMBL/GenBank/DDBJ databases">
        <title>A genome reference for cultivated species of the human gut microbiota.</title>
        <authorList>
            <person name="Zou Y."/>
            <person name="Xue W."/>
            <person name="Luo G."/>
        </authorList>
    </citation>
    <scope>NUCLEOTIDE SEQUENCE [LARGE SCALE GENOMIC DNA]</scope>
    <source>
        <strain evidence="4 5">AM16-49B</strain>
    </source>
</reference>
<protein>
    <submittedName>
        <fullName evidence="4">Glycosyltransferase family 2 protein</fullName>
    </submittedName>
</protein>
<evidence type="ECO:0000256" key="1">
    <source>
        <dbReference type="ARBA" id="ARBA00022676"/>
    </source>
</evidence>
<keyword evidence="1" id="KW-0328">Glycosyltransferase</keyword>
<dbReference type="CDD" id="cd00761">
    <property type="entry name" value="Glyco_tranf_GTA_type"/>
    <property type="match status" value="1"/>
</dbReference>
<gene>
    <name evidence="4" type="ORF">DW190_05710</name>
</gene>
<dbReference type="EMBL" id="QRKD01000002">
    <property type="protein sequence ID" value="RHH94157.1"/>
    <property type="molecule type" value="Genomic_DNA"/>
</dbReference>
<dbReference type="Pfam" id="PF00535">
    <property type="entry name" value="Glycos_transf_2"/>
    <property type="match status" value="1"/>
</dbReference>
<evidence type="ECO:0000313" key="4">
    <source>
        <dbReference type="EMBL" id="RHH94157.1"/>
    </source>
</evidence>
<sequence>MAFIIIELVMNPLVSIGVPIYNVESYIERCARSLFEQTYTNIEYVFIDDNSPDHSIEILKTTLEDYPDRIQQVKIIRESVNIGLSAVRNKAVSMMSGEFVIWVDSDDFVELDMTEKLINAQRKNDADIVTCNTVVHLPKGKTYTMFSPIYTTPKEMTLQLLRKKVPVSVWARLIRLCLYVDNAIQPIEGINNAEDYQQMPRLTFYAQKVYSINDALYHYNCTNINSYTATYSPKLAEQVMLSVNLLESFFQNKDIEYIDALNFSKAEIYVRDMVKCCRFGYKEHYCLAREKIGEMDRKYFVELPFPFKILLKLSNYYIAMIYVKLASLFKKR</sequence>
<dbReference type="Proteomes" id="UP000283512">
    <property type="component" value="Unassembled WGS sequence"/>
</dbReference>
<evidence type="ECO:0000256" key="2">
    <source>
        <dbReference type="ARBA" id="ARBA00022679"/>
    </source>
</evidence>
<dbReference type="SUPFAM" id="SSF53448">
    <property type="entry name" value="Nucleotide-diphospho-sugar transferases"/>
    <property type="match status" value="1"/>
</dbReference>